<feature type="region of interest" description="Disordered" evidence="1">
    <location>
        <begin position="1"/>
        <end position="49"/>
    </location>
</feature>
<evidence type="ECO:0000313" key="5">
    <source>
        <dbReference type="Proteomes" id="UP000000657"/>
    </source>
</evidence>
<dbReference type="HOGENOM" id="CLU_005679_0_1_11"/>
<feature type="compositionally biased region" description="Low complexity" evidence="1">
    <location>
        <begin position="15"/>
        <end position="40"/>
    </location>
</feature>
<dbReference type="Proteomes" id="UP000000657">
    <property type="component" value="Chromosome"/>
</dbReference>
<keyword evidence="2" id="KW-0472">Membrane</keyword>
<feature type="transmembrane region" description="Helical" evidence="2">
    <location>
        <begin position="342"/>
        <end position="360"/>
    </location>
</feature>
<dbReference type="InterPro" id="IPR002656">
    <property type="entry name" value="Acyl_transf_3_dom"/>
</dbReference>
<dbReference type="EMBL" id="CT573213">
    <property type="protein sequence ID" value="CAJ60679.1"/>
    <property type="molecule type" value="Genomic_DNA"/>
</dbReference>
<dbReference type="Pfam" id="PF01757">
    <property type="entry name" value="Acyl_transf_3"/>
    <property type="match status" value="1"/>
</dbReference>
<organism evidence="4 5">
    <name type="scientific">Frankia alni (strain DSM 45986 / CECT 9034 / ACN14a)</name>
    <dbReference type="NCBI Taxonomy" id="326424"/>
    <lineage>
        <taxon>Bacteria</taxon>
        <taxon>Bacillati</taxon>
        <taxon>Actinomycetota</taxon>
        <taxon>Actinomycetes</taxon>
        <taxon>Frankiales</taxon>
        <taxon>Frankiaceae</taxon>
        <taxon>Frankia</taxon>
    </lineage>
</organism>
<accession>Q0RP54</accession>
<evidence type="ECO:0000313" key="4">
    <source>
        <dbReference type="EMBL" id="CAJ60679.1"/>
    </source>
</evidence>
<protein>
    <submittedName>
        <fullName evidence="4">Acetyltransferase</fullName>
    </submittedName>
</protein>
<dbReference type="eggNOG" id="COG1835">
    <property type="taxonomic scope" value="Bacteria"/>
</dbReference>
<evidence type="ECO:0000256" key="2">
    <source>
        <dbReference type="SAM" id="Phobius"/>
    </source>
</evidence>
<keyword evidence="2" id="KW-1133">Transmembrane helix</keyword>
<feature type="transmembrane region" description="Helical" evidence="2">
    <location>
        <begin position="126"/>
        <end position="149"/>
    </location>
</feature>
<dbReference type="KEGG" id="fal:FRAAL2030"/>
<dbReference type="GO" id="GO:0016747">
    <property type="term" value="F:acyltransferase activity, transferring groups other than amino-acyl groups"/>
    <property type="evidence" value="ECO:0007669"/>
    <property type="project" value="InterPro"/>
</dbReference>
<keyword evidence="2" id="KW-0812">Transmembrane</keyword>
<feature type="transmembrane region" description="Helical" evidence="2">
    <location>
        <begin position="366"/>
        <end position="386"/>
    </location>
</feature>
<feature type="transmembrane region" description="Helical" evidence="2">
    <location>
        <begin position="312"/>
        <end position="330"/>
    </location>
</feature>
<evidence type="ECO:0000259" key="3">
    <source>
        <dbReference type="Pfam" id="PF01757"/>
    </source>
</evidence>
<proteinExistence type="predicted"/>
<feature type="transmembrane region" description="Helical" evidence="2">
    <location>
        <begin position="237"/>
        <end position="260"/>
    </location>
</feature>
<name>Q0RP54_FRAAA</name>
<reference evidence="4 5" key="1">
    <citation type="journal article" date="2007" name="Genome Res.">
        <title>Genome characteristics of facultatively symbiotic Frankia sp. strains reflect host range and host plant biogeography.</title>
        <authorList>
            <person name="Normand P."/>
            <person name="Lapierre P."/>
            <person name="Tisa L.S."/>
            <person name="Gogarten J.P."/>
            <person name="Alloisio N."/>
            <person name="Bagnarol E."/>
            <person name="Bassi C.A."/>
            <person name="Berry A.M."/>
            <person name="Bickhart D.M."/>
            <person name="Choisne N."/>
            <person name="Couloux A."/>
            <person name="Cournoyer B."/>
            <person name="Cruveiller S."/>
            <person name="Daubin V."/>
            <person name="Demange N."/>
            <person name="Francino M.P."/>
            <person name="Goltsman E."/>
            <person name="Huang Y."/>
            <person name="Kopp O.R."/>
            <person name="Labarre L."/>
            <person name="Lapidus A."/>
            <person name="Lavire C."/>
            <person name="Marechal J."/>
            <person name="Martinez M."/>
            <person name="Mastronunzio J.E."/>
            <person name="Mullin B.C."/>
            <person name="Niemann J."/>
            <person name="Pujic P."/>
            <person name="Rawnsley T."/>
            <person name="Rouy Z."/>
            <person name="Schenowitz C."/>
            <person name="Sellstedt A."/>
            <person name="Tavares F."/>
            <person name="Tomkins J.P."/>
            <person name="Vallenet D."/>
            <person name="Valverde C."/>
            <person name="Wall L.G."/>
            <person name="Wang Y."/>
            <person name="Medigue C."/>
            <person name="Benson D.R."/>
        </authorList>
    </citation>
    <scope>NUCLEOTIDE SEQUENCE [LARGE SCALE GENOMIC DNA]</scope>
    <source>
        <strain evidence="5">DSM 45986 / CECT 9034 / ACN14a</strain>
    </source>
</reference>
<sequence length="417" mass="44361">MSAAKEPRMESGIGPTAHALPSPAAASPSGSPPAATTPSTGQALQGPRPTLATVFTGPNSIGALRLWLAVTVLLSHGWALSGHHTPALGRHEYDEVALNGFFAVSGFLVTRSGTRLSVPRFLWHRALRILPAFWVCLLLVALVEAPLGWLHDTGSLRGYPLTGPHGALPYVTDNALVRMRFYDIAGTPTGTFFPLPGSGMPVAWDGSLWTLWWEVLCYLGTAALAAVGLLRRRPVLAVGATLLLLAAIHPLGPGGALLPAPFSTDLARFGLHFLAGAVLCLYAERIPLSGRLATAAALVLGASFFVTDQHLLSALPMAYLVAWLAVRLPLHRVGSRRDLSYGLYIYGFPIQQLATVYGLHRLGAVVYLPLTTAVTVLVAAASWPAVEAPALRQKNRWSRRPGRGRSLDALPAPRTGH</sequence>
<dbReference type="AlphaFoldDB" id="Q0RP54"/>
<keyword evidence="5" id="KW-1185">Reference proteome</keyword>
<evidence type="ECO:0000256" key="1">
    <source>
        <dbReference type="SAM" id="MobiDB-lite"/>
    </source>
</evidence>
<feature type="compositionally biased region" description="Basic residues" evidence="1">
    <location>
        <begin position="394"/>
        <end position="403"/>
    </location>
</feature>
<feature type="transmembrane region" description="Helical" evidence="2">
    <location>
        <begin position="211"/>
        <end position="230"/>
    </location>
</feature>
<feature type="region of interest" description="Disordered" evidence="1">
    <location>
        <begin position="394"/>
        <end position="417"/>
    </location>
</feature>
<feature type="domain" description="Acyltransferase 3" evidence="3">
    <location>
        <begin position="60"/>
        <end position="380"/>
    </location>
</feature>
<dbReference type="STRING" id="326424.FRAAL2030"/>
<gene>
    <name evidence="4" type="ordered locus">FRAAL2030</name>
</gene>